<dbReference type="SUPFAM" id="SSF51679">
    <property type="entry name" value="Bacterial luciferase-like"/>
    <property type="match status" value="1"/>
</dbReference>
<keyword evidence="2" id="KW-1185">Reference proteome</keyword>
<proteinExistence type="predicted"/>
<dbReference type="AlphaFoldDB" id="A0A3M2JT80"/>
<evidence type="ECO:0000313" key="2">
    <source>
        <dbReference type="Proteomes" id="UP000269289"/>
    </source>
</evidence>
<organism evidence="1 2">
    <name type="scientific">Cellulomonas triticagri</name>
    <dbReference type="NCBI Taxonomy" id="2483352"/>
    <lineage>
        <taxon>Bacteria</taxon>
        <taxon>Bacillati</taxon>
        <taxon>Actinomycetota</taxon>
        <taxon>Actinomycetes</taxon>
        <taxon>Micrococcales</taxon>
        <taxon>Cellulomonadaceae</taxon>
        <taxon>Cellulomonas</taxon>
    </lineage>
</organism>
<accession>A0A3M2JT80</accession>
<dbReference type="Proteomes" id="UP000269289">
    <property type="component" value="Unassembled WGS sequence"/>
</dbReference>
<dbReference type="EMBL" id="RFFI01000007">
    <property type="protein sequence ID" value="RMI13955.1"/>
    <property type="molecule type" value="Genomic_DNA"/>
</dbReference>
<evidence type="ECO:0000313" key="1">
    <source>
        <dbReference type="EMBL" id="RMI13955.1"/>
    </source>
</evidence>
<name>A0A3M2JT80_9CELL</name>
<comment type="caution">
    <text evidence="1">The sequence shown here is derived from an EMBL/GenBank/DDBJ whole genome shotgun (WGS) entry which is preliminary data.</text>
</comment>
<dbReference type="OrthoDB" id="4828303at2"/>
<gene>
    <name evidence="1" type="ORF">EBM89_02350</name>
</gene>
<dbReference type="RefSeq" id="WP_122147851.1">
    <property type="nucleotide sequence ID" value="NZ_RFFI01000007.1"/>
</dbReference>
<protein>
    <submittedName>
        <fullName evidence="1">LLM class flavin-dependent oxidoreductase</fullName>
    </submittedName>
</protein>
<dbReference type="GO" id="GO:0016705">
    <property type="term" value="F:oxidoreductase activity, acting on paired donors, with incorporation or reduction of molecular oxygen"/>
    <property type="evidence" value="ECO:0007669"/>
    <property type="project" value="InterPro"/>
</dbReference>
<sequence>MAQPVLDRVAASAAHPSSLLPAARARAALRRHPAPPTDLEAPVLPRAAAPVAVVPALAVPVTVEVGEPAYGVRTVEARPGSESAIDVAARTADVIRLAFSVAVPSVGALARVVALVEDAVAAAGRDRAEVRVLLDLDVVLAADDRVARRKRSQLEYLDALAGLTWSPADTRVVTTPDRLRAEVEELARRARVDGVVLHPLGSGAALSGRARLQSVGLMLPVDAPA</sequence>
<reference evidence="1 2" key="1">
    <citation type="submission" date="2018-10" db="EMBL/GenBank/DDBJ databases">
        <title>Isolation, diversity and antifungal activity of actinobacteria from wheat.</title>
        <authorList>
            <person name="Han C."/>
        </authorList>
    </citation>
    <scope>NUCLEOTIDE SEQUENCE [LARGE SCALE GENOMIC DNA]</scope>
    <source>
        <strain evidence="1 2">NEAU-YY56</strain>
    </source>
</reference>
<dbReference type="InterPro" id="IPR036661">
    <property type="entry name" value="Luciferase-like_sf"/>
</dbReference>
<dbReference type="Gene3D" id="3.20.20.30">
    <property type="entry name" value="Luciferase-like domain"/>
    <property type="match status" value="1"/>
</dbReference>